<dbReference type="AlphaFoldDB" id="A0AAW1E6L8"/>
<gene>
    <name evidence="1" type="ORF">VZT92_023462</name>
</gene>
<keyword evidence="2" id="KW-1185">Reference proteome</keyword>
<evidence type="ECO:0000313" key="2">
    <source>
        <dbReference type="Proteomes" id="UP001488805"/>
    </source>
</evidence>
<comment type="caution">
    <text evidence="1">The sequence shown here is derived from an EMBL/GenBank/DDBJ whole genome shotgun (WGS) entry which is preliminary data.</text>
</comment>
<sequence length="70" mass="7595">MAAWCNELQINSVAGPQDSPYRAIMSTPVYQFVLPTKGTPKTGSPQTWVGTACFCKPPIAPRSTPTPFPR</sequence>
<protein>
    <submittedName>
        <fullName evidence="1">Uncharacterized protein</fullName>
    </submittedName>
</protein>
<name>A0AAW1E6L8_ZOAVI</name>
<evidence type="ECO:0000313" key="1">
    <source>
        <dbReference type="EMBL" id="KAK9518146.1"/>
    </source>
</evidence>
<proteinExistence type="predicted"/>
<dbReference type="EMBL" id="JBCEZU010000538">
    <property type="protein sequence ID" value="KAK9518146.1"/>
    <property type="molecule type" value="Genomic_DNA"/>
</dbReference>
<reference evidence="1 2" key="1">
    <citation type="journal article" date="2024" name="Genome Biol. Evol.">
        <title>Chromosome-level genome assembly of the viviparous eelpout Zoarces viviparus.</title>
        <authorList>
            <person name="Fuhrmann N."/>
            <person name="Brasseur M.V."/>
            <person name="Bakowski C.E."/>
            <person name="Podsiadlowski L."/>
            <person name="Prost S."/>
            <person name="Krehenwinkel H."/>
            <person name="Mayer C."/>
        </authorList>
    </citation>
    <scope>NUCLEOTIDE SEQUENCE [LARGE SCALE GENOMIC DNA]</scope>
    <source>
        <strain evidence="1">NO-MEL_2022_Ind0_liver</strain>
    </source>
</reference>
<dbReference type="Proteomes" id="UP001488805">
    <property type="component" value="Unassembled WGS sequence"/>
</dbReference>
<organism evidence="1 2">
    <name type="scientific">Zoarces viviparus</name>
    <name type="common">Viviparous eelpout</name>
    <name type="synonym">Blennius viviparus</name>
    <dbReference type="NCBI Taxonomy" id="48416"/>
    <lineage>
        <taxon>Eukaryota</taxon>
        <taxon>Metazoa</taxon>
        <taxon>Chordata</taxon>
        <taxon>Craniata</taxon>
        <taxon>Vertebrata</taxon>
        <taxon>Euteleostomi</taxon>
        <taxon>Actinopterygii</taxon>
        <taxon>Neopterygii</taxon>
        <taxon>Teleostei</taxon>
        <taxon>Neoteleostei</taxon>
        <taxon>Acanthomorphata</taxon>
        <taxon>Eupercaria</taxon>
        <taxon>Perciformes</taxon>
        <taxon>Cottioidei</taxon>
        <taxon>Zoarcales</taxon>
        <taxon>Zoarcidae</taxon>
        <taxon>Zoarcinae</taxon>
        <taxon>Zoarces</taxon>
    </lineage>
</organism>
<accession>A0AAW1E6L8</accession>